<evidence type="ECO:0000256" key="5">
    <source>
        <dbReference type="ARBA" id="ARBA00023239"/>
    </source>
</evidence>
<sequence length="346" mass="38158">MSRDKMQGRAFWRVLIVLVLLAVAGGIVYGWMDYQRFVSTPLTVSAQAPSVDVAKGSNLRDVVGLLREQHATSTGPLYWRVLAEQLRVAGRLHAGEYALTAGMTPRDLLLNMAAGKVVQRNFTIVDGWNFRDLRQALAKADKLRQDGAALDDAALMAKIGAPGEMPEGRFLPETYAYVKGDSDLDVLRRAHAAMVKMLDTLWAQRDRDVPLATPYDALILASIVEKETGRADERTRIAGVFIRRLQTHMLLQTDPTVIYGMGEAYAGNIHKSDLTTDTPYNTYTRQGLPPTPIAMPGRPAIEAALHPASGTELYFVARGDGTHVFSSTLDEHNHNVACFQLKRCQP</sequence>
<comment type="subcellular location">
    <subcellularLocation>
        <location evidence="7">Cell inner membrane</location>
        <topology evidence="7">Single-pass membrane protein</topology>
    </subcellularLocation>
</comment>
<dbReference type="EC" id="4.2.2.29" evidence="7"/>
<dbReference type="HAMAP" id="MF_02065">
    <property type="entry name" value="MltG"/>
    <property type="match status" value="1"/>
</dbReference>
<evidence type="ECO:0000256" key="3">
    <source>
        <dbReference type="ARBA" id="ARBA00022989"/>
    </source>
</evidence>
<protein>
    <recommendedName>
        <fullName evidence="7">Endolytic murein transglycosylase</fullName>
        <ecNumber evidence="7">4.2.2.29</ecNumber>
    </recommendedName>
    <alternativeName>
        <fullName evidence="7">Peptidoglycan lytic transglycosylase</fullName>
    </alternativeName>
    <alternativeName>
        <fullName evidence="7">Peptidoglycan polymerization terminase</fullName>
    </alternativeName>
</protein>
<dbReference type="InterPro" id="IPR003770">
    <property type="entry name" value="MLTG-like"/>
</dbReference>
<comment type="function">
    <text evidence="7">Functions as a peptidoglycan terminase that cleaves nascent peptidoglycan strands endolytically to terminate their elongation.</text>
</comment>
<keyword evidence="3 7" id="KW-1133">Transmembrane helix</keyword>
<dbReference type="GO" id="GO:0008932">
    <property type="term" value="F:lytic endotransglycosylase activity"/>
    <property type="evidence" value="ECO:0007669"/>
    <property type="project" value="UniProtKB-UniRule"/>
</dbReference>
<evidence type="ECO:0000256" key="7">
    <source>
        <dbReference type="HAMAP-Rule" id="MF_02065"/>
    </source>
</evidence>
<comment type="catalytic activity">
    <reaction evidence="7">
        <text>a peptidoglycan chain = a peptidoglycan chain with N-acetyl-1,6-anhydromuramyl-[peptide] at the reducing end + a peptidoglycan chain with N-acetylglucosamine at the non-reducing end.</text>
        <dbReference type="EC" id="4.2.2.29"/>
    </reaction>
</comment>
<reference evidence="8 9" key="1">
    <citation type="submission" date="2014-07" db="EMBL/GenBank/DDBJ databases">
        <title>Complete Genome Sequence of Dyella japonica Strain A8 Isolated from Malaysian Tropical Soil.</title>
        <authorList>
            <person name="Hui R.K.H."/>
            <person name="Chen J.-W."/>
            <person name="Chan K.-G."/>
            <person name="Leung F.C.C."/>
        </authorList>
    </citation>
    <scope>NUCLEOTIDE SEQUENCE [LARGE SCALE GENOMIC DNA]</scope>
    <source>
        <strain evidence="8 9">A8</strain>
    </source>
</reference>
<keyword evidence="5 7" id="KW-0456">Lyase</keyword>
<dbReference type="AlphaFoldDB" id="A0A075K099"/>
<dbReference type="EMBL" id="CP008884">
    <property type="protein sequence ID" value="AIF47736.1"/>
    <property type="molecule type" value="Genomic_DNA"/>
</dbReference>
<evidence type="ECO:0000256" key="6">
    <source>
        <dbReference type="ARBA" id="ARBA00023316"/>
    </source>
</evidence>
<dbReference type="HOGENOM" id="CLU_025574_0_2_6"/>
<evidence type="ECO:0000256" key="4">
    <source>
        <dbReference type="ARBA" id="ARBA00023136"/>
    </source>
</evidence>
<dbReference type="Gene3D" id="3.30.160.60">
    <property type="entry name" value="Classic Zinc Finger"/>
    <property type="match status" value="1"/>
</dbReference>
<comment type="similarity">
    <text evidence="7">Belongs to the transglycosylase MltG family.</text>
</comment>
<evidence type="ECO:0000313" key="8">
    <source>
        <dbReference type="EMBL" id="AIF47736.1"/>
    </source>
</evidence>
<dbReference type="STRING" id="1217721.HY57_10900"/>
<feature type="transmembrane region" description="Helical" evidence="7">
    <location>
        <begin position="12"/>
        <end position="32"/>
    </location>
</feature>
<dbReference type="GO" id="GO:0071555">
    <property type="term" value="P:cell wall organization"/>
    <property type="evidence" value="ECO:0007669"/>
    <property type="project" value="UniProtKB-KW"/>
</dbReference>
<dbReference type="NCBIfam" id="TIGR00247">
    <property type="entry name" value="endolytic transglycosylase MltG"/>
    <property type="match status" value="1"/>
</dbReference>
<dbReference type="RefSeq" id="WP_026034093.1">
    <property type="nucleotide sequence ID" value="NZ_ALOY01000170.1"/>
</dbReference>
<evidence type="ECO:0000313" key="9">
    <source>
        <dbReference type="Proteomes" id="UP000027987"/>
    </source>
</evidence>
<keyword evidence="4 7" id="KW-0472">Membrane</keyword>
<dbReference type="PANTHER" id="PTHR30518">
    <property type="entry name" value="ENDOLYTIC MUREIN TRANSGLYCOSYLASE"/>
    <property type="match status" value="1"/>
</dbReference>
<keyword evidence="7" id="KW-0997">Cell inner membrane</keyword>
<organism evidence="8 9">
    <name type="scientific">Dyella japonica A8</name>
    <dbReference type="NCBI Taxonomy" id="1217721"/>
    <lineage>
        <taxon>Bacteria</taxon>
        <taxon>Pseudomonadati</taxon>
        <taxon>Pseudomonadota</taxon>
        <taxon>Gammaproteobacteria</taxon>
        <taxon>Lysobacterales</taxon>
        <taxon>Rhodanobacteraceae</taxon>
        <taxon>Dyella</taxon>
    </lineage>
</organism>
<keyword evidence="2 7" id="KW-0812">Transmembrane</keyword>
<dbReference type="OrthoDB" id="9814591at2"/>
<dbReference type="Pfam" id="PF02618">
    <property type="entry name" value="YceG"/>
    <property type="match status" value="1"/>
</dbReference>
<evidence type="ECO:0000256" key="1">
    <source>
        <dbReference type="ARBA" id="ARBA00022475"/>
    </source>
</evidence>
<keyword evidence="6 7" id="KW-0961">Cell wall biogenesis/degradation</keyword>
<dbReference type="PANTHER" id="PTHR30518:SF2">
    <property type="entry name" value="ENDOLYTIC MUREIN TRANSGLYCOSYLASE"/>
    <property type="match status" value="1"/>
</dbReference>
<dbReference type="PATRIC" id="fig|1217721.7.peg.2253"/>
<proteinExistence type="inferred from homology"/>
<dbReference type="CDD" id="cd08010">
    <property type="entry name" value="MltG_like"/>
    <property type="match status" value="1"/>
</dbReference>
<keyword evidence="9" id="KW-1185">Reference proteome</keyword>
<evidence type="ECO:0000256" key="2">
    <source>
        <dbReference type="ARBA" id="ARBA00022692"/>
    </source>
</evidence>
<keyword evidence="1 7" id="KW-1003">Cell membrane</keyword>
<dbReference type="Proteomes" id="UP000027987">
    <property type="component" value="Chromosome"/>
</dbReference>
<feature type="site" description="Important for catalytic activity" evidence="7">
    <location>
        <position position="227"/>
    </location>
</feature>
<name>A0A075K099_9GAMM</name>
<gene>
    <name evidence="7" type="primary">mltG</name>
    <name evidence="8" type="ORF">HY57_10900</name>
</gene>
<dbReference type="GO" id="GO:0009252">
    <property type="term" value="P:peptidoglycan biosynthetic process"/>
    <property type="evidence" value="ECO:0007669"/>
    <property type="project" value="UniProtKB-UniRule"/>
</dbReference>
<dbReference type="Gene3D" id="3.30.1490.480">
    <property type="entry name" value="Endolytic murein transglycosylase"/>
    <property type="match status" value="1"/>
</dbReference>
<dbReference type="KEGG" id="dja:HY57_10900"/>
<dbReference type="GO" id="GO:0005886">
    <property type="term" value="C:plasma membrane"/>
    <property type="evidence" value="ECO:0007669"/>
    <property type="project" value="UniProtKB-SubCell"/>
</dbReference>
<accession>A0A075K099</accession>